<comment type="caution">
    <text evidence="2">The sequence shown here is derived from an EMBL/GenBank/DDBJ whole genome shotgun (WGS) entry which is preliminary data.</text>
</comment>
<accession>A0A1L8R6G5</accession>
<evidence type="ECO:0000256" key="1">
    <source>
        <dbReference type="SAM" id="Phobius"/>
    </source>
</evidence>
<dbReference type="Proteomes" id="UP000182835">
    <property type="component" value="Unassembled WGS sequence"/>
</dbReference>
<evidence type="ECO:0000313" key="3">
    <source>
        <dbReference type="Proteomes" id="UP000182835"/>
    </source>
</evidence>
<protein>
    <submittedName>
        <fullName evidence="2">Uncharacterized protein</fullName>
    </submittedName>
</protein>
<keyword evidence="1" id="KW-0472">Membrane</keyword>
<dbReference type="EMBL" id="JXKG01000008">
    <property type="protein sequence ID" value="OJG15321.1"/>
    <property type="molecule type" value="Genomic_DNA"/>
</dbReference>
<name>A0A1L8R6G5_9ENTE</name>
<feature type="transmembrane region" description="Helical" evidence="1">
    <location>
        <begin position="16"/>
        <end position="34"/>
    </location>
</feature>
<keyword evidence="1" id="KW-1133">Transmembrane helix</keyword>
<reference evidence="2 3" key="1">
    <citation type="submission" date="2014-12" db="EMBL/GenBank/DDBJ databases">
        <title>Draft genome sequences of 29 type strains of Enterococci.</title>
        <authorList>
            <person name="Zhong Z."/>
            <person name="Sun Z."/>
            <person name="Liu W."/>
            <person name="Zhang W."/>
            <person name="Zhang H."/>
        </authorList>
    </citation>
    <scope>NUCLEOTIDE SEQUENCE [LARGE SCALE GENOMIC DNA]</scope>
    <source>
        <strain evidence="2 3">DSM 21207</strain>
    </source>
</reference>
<dbReference type="AlphaFoldDB" id="A0A1L8R6G5"/>
<gene>
    <name evidence="2" type="ORF">RU96_GL002372</name>
</gene>
<sequence>MENKNFHYQLDLSDKLIQTVTLIVCGTLVIKKIIKVQAKKK</sequence>
<evidence type="ECO:0000313" key="2">
    <source>
        <dbReference type="EMBL" id="OJG15321.1"/>
    </source>
</evidence>
<keyword evidence="1" id="KW-0812">Transmembrane</keyword>
<proteinExistence type="predicted"/>
<organism evidence="2 3">
    <name type="scientific">Enterococcus canintestini</name>
    <dbReference type="NCBI Taxonomy" id="317010"/>
    <lineage>
        <taxon>Bacteria</taxon>
        <taxon>Bacillati</taxon>
        <taxon>Bacillota</taxon>
        <taxon>Bacilli</taxon>
        <taxon>Lactobacillales</taxon>
        <taxon>Enterococcaceae</taxon>
        <taxon>Enterococcus</taxon>
    </lineage>
</organism>